<comment type="caution">
    <text evidence="4">The sequence shown here is derived from an EMBL/GenBank/DDBJ whole genome shotgun (WGS) entry which is preliminary data.</text>
</comment>
<organism evidence="4 5">
    <name type="scientific">Puccinia graminis f. sp. tritici</name>
    <dbReference type="NCBI Taxonomy" id="56615"/>
    <lineage>
        <taxon>Eukaryota</taxon>
        <taxon>Fungi</taxon>
        <taxon>Dikarya</taxon>
        <taxon>Basidiomycota</taxon>
        <taxon>Pucciniomycotina</taxon>
        <taxon>Pucciniomycetes</taxon>
        <taxon>Pucciniales</taxon>
        <taxon>Pucciniaceae</taxon>
        <taxon>Puccinia</taxon>
    </lineage>
</organism>
<dbReference type="InterPro" id="IPR020471">
    <property type="entry name" value="AKR"/>
</dbReference>
<dbReference type="OrthoDB" id="2498080at2759"/>
<dbReference type="InterPro" id="IPR018170">
    <property type="entry name" value="Aldo/ket_reductase_CS"/>
</dbReference>
<dbReference type="PROSITE" id="PS00798">
    <property type="entry name" value="ALDOKETO_REDUCTASE_1"/>
    <property type="match status" value="1"/>
</dbReference>
<protein>
    <recommendedName>
        <fullName evidence="3">NADP-dependent oxidoreductase domain-containing protein</fullName>
    </recommendedName>
</protein>
<dbReference type="EMBL" id="VSWC01000157">
    <property type="protein sequence ID" value="KAA1074930.1"/>
    <property type="molecule type" value="Genomic_DNA"/>
</dbReference>
<evidence type="ECO:0000256" key="2">
    <source>
        <dbReference type="ARBA" id="ARBA00023002"/>
    </source>
</evidence>
<accession>A0A5B0MGH8</accession>
<dbReference type="PROSITE" id="PS00063">
    <property type="entry name" value="ALDOKETO_REDUCTASE_3"/>
    <property type="match status" value="1"/>
</dbReference>
<evidence type="ECO:0000256" key="1">
    <source>
        <dbReference type="ARBA" id="ARBA00007905"/>
    </source>
</evidence>
<dbReference type="PANTHER" id="PTHR43827:SF13">
    <property type="entry name" value="ALDO_KETO REDUCTASE FAMILY PROTEIN"/>
    <property type="match status" value="1"/>
</dbReference>
<keyword evidence="2" id="KW-0560">Oxidoreductase</keyword>
<gene>
    <name evidence="4" type="ORF">PGT21_024857</name>
</gene>
<evidence type="ECO:0000259" key="3">
    <source>
        <dbReference type="Pfam" id="PF00248"/>
    </source>
</evidence>
<dbReference type="AlphaFoldDB" id="A0A5B0MGH8"/>
<feature type="domain" description="NADP-dependent oxidoreductase" evidence="3">
    <location>
        <begin position="91"/>
        <end position="333"/>
    </location>
</feature>
<reference evidence="4 5" key="1">
    <citation type="submission" date="2019-05" db="EMBL/GenBank/DDBJ databases">
        <title>Emergence of the Ug99 lineage of the wheat stem rust pathogen through somatic hybridization.</title>
        <authorList>
            <person name="Li F."/>
            <person name="Upadhyaya N.M."/>
            <person name="Sperschneider J."/>
            <person name="Matny O."/>
            <person name="Nguyen-Phuc H."/>
            <person name="Mago R."/>
            <person name="Raley C."/>
            <person name="Miller M.E."/>
            <person name="Silverstein K.A.T."/>
            <person name="Henningsen E."/>
            <person name="Hirsch C.D."/>
            <person name="Visser B."/>
            <person name="Pretorius Z.A."/>
            <person name="Steffenson B.J."/>
            <person name="Schwessinger B."/>
            <person name="Dodds P.N."/>
            <person name="Figueroa M."/>
        </authorList>
    </citation>
    <scope>NUCLEOTIDE SEQUENCE [LARGE SCALE GENOMIC DNA]</scope>
    <source>
        <strain evidence="4">21-0</strain>
    </source>
</reference>
<dbReference type="SUPFAM" id="SSF51430">
    <property type="entry name" value="NAD(P)-linked oxidoreductase"/>
    <property type="match status" value="1"/>
</dbReference>
<sequence length="350" mass="38877">MIIKTGRSESIAAELQAPNHSSPISIEGLKINTFIGTQPFCAAAITHIHSMAHLAIDSLQSSAPSLMTNFAAPLTIESRVSLNSGHRMPILGFGTWKLERAEEACSEAIKIGYRHLDSARIYRTEADVSNAVQKSTEDRGIMFLTTKVRRNEHGYENCKKALLDSITAPKPEYWDLVLLHDPLSGPEARHEAYRALAEAQQAGNLKSIGVSNFGVDHLEKLQEADVGPTPAVNQLELHPWCQQTSIVEYCRSKGIIVQAYCPLARGQYFSDDTLVKIASKVRKTPAQVLLRWSLQKGFVPLPKSSSPERMKENASIFDFELEDQDMIELDSLNKDDKGSVTWTPCFKEVK</sequence>
<dbReference type="CDD" id="cd19071">
    <property type="entry name" value="AKR_AKR1-5-like"/>
    <property type="match status" value="1"/>
</dbReference>
<keyword evidence="5" id="KW-1185">Reference proteome</keyword>
<dbReference type="PRINTS" id="PR00069">
    <property type="entry name" value="ALDKETRDTASE"/>
</dbReference>
<name>A0A5B0MGH8_PUCGR</name>
<dbReference type="InterPro" id="IPR023210">
    <property type="entry name" value="NADP_OxRdtase_dom"/>
</dbReference>
<dbReference type="PANTHER" id="PTHR43827">
    <property type="entry name" value="2,5-DIKETO-D-GLUCONIC ACID REDUCTASE"/>
    <property type="match status" value="1"/>
</dbReference>
<proteinExistence type="inferred from homology"/>
<evidence type="ECO:0000313" key="4">
    <source>
        <dbReference type="EMBL" id="KAA1074930.1"/>
    </source>
</evidence>
<dbReference type="Gene3D" id="3.20.20.100">
    <property type="entry name" value="NADP-dependent oxidoreductase domain"/>
    <property type="match status" value="1"/>
</dbReference>
<comment type="similarity">
    <text evidence="1">Belongs to the aldo/keto reductase family.</text>
</comment>
<evidence type="ECO:0000313" key="5">
    <source>
        <dbReference type="Proteomes" id="UP000324748"/>
    </source>
</evidence>
<dbReference type="InterPro" id="IPR036812">
    <property type="entry name" value="NAD(P)_OxRdtase_dom_sf"/>
</dbReference>
<dbReference type="GO" id="GO:0016491">
    <property type="term" value="F:oxidoreductase activity"/>
    <property type="evidence" value="ECO:0007669"/>
    <property type="project" value="UniProtKB-KW"/>
</dbReference>
<dbReference type="FunFam" id="3.20.20.100:FF:000015">
    <property type="entry name" value="Oxidoreductase, aldo/keto reductase family"/>
    <property type="match status" value="1"/>
</dbReference>
<dbReference type="Pfam" id="PF00248">
    <property type="entry name" value="Aldo_ket_red"/>
    <property type="match status" value="1"/>
</dbReference>
<dbReference type="Proteomes" id="UP000324748">
    <property type="component" value="Unassembled WGS sequence"/>
</dbReference>